<dbReference type="SMART" id="SM00705">
    <property type="entry name" value="THEG"/>
    <property type="match status" value="2"/>
</dbReference>
<name>A0AA40G3B5_9HYME</name>
<sequence length="357" mass="41503">MVPKIRKPAKNMVRRRVQNMKETKEPAKSSRAAAGRLRKVDRLKLKAKRIRRKLKRWLATPADWTRFNAWAKINALPKKYPEPEAIVINQGRARGALSSTVYETEEEERKAKRRKLEKYAWRFAPYPCVNIPIPIKRAVLKAKASLRTVELAKARERKYKSFKTDPFTVKKGALEATAIERIESLAKPKSPRSLVERKPPREKDKFVRPIFEVPVYGKVLPKTKPYKMGDCPEPKTEKPPAKKRPIDSIIYEATYDPCIYPDLAKRQKLERKRAEKLLKKKPRRKKKLERLEYRALPVEAEDKKEEVEEEETGETIDKTETKVTEETEVTKGAEITEATEVTEGTEVTEVTDEREEE</sequence>
<organism evidence="2 3">
    <name type="scientific">Melipona bicolor</name>
    <dbReference type="NCBI Taxonomy" id="60889"/>
    <lineage>
        <taxon>Eukaryota</taxon>
        <taxon>Metazoa</taxon>
        <taxon>Ecdysozoa</taxon>
        <taxon>Arthropoda</taxon>
        <taxon>Hexapoda</taxon>
        <taxon>Insecta</taxon>
        <taxon>Pterygota</taxon>
        <taxon>Neoptera</taxon>
        <taxon>Endopterygota</taxon>
        <taxon>Hymenoptera</taxon>
        <taxon>Apocrita</taxon>
        <taxon>Aculeata</taxon>
        <taxon>Apoidea</taxon>
        <taxon>Anthophila</taxon>
        <taxon>Apidae</taxon>
        <taxon>Melipona</taxon>
    </lineage>
</organism>
<keyword evidence="3" id="KW-1185">Reference proteome</keyword>
<evidence type="ECO:0000313" key="3">
    <source>
        <dbReference type="Proteomes" id="UP001177670"/>
    </source>
</evidence>
<dbReference type="Pfam" id="PF14912">
    <property type="entry name" value="THEG"/>
    <property type="match status" value="1"/>
</dbReference>
<dbReference type="Proteomes" id="UP001177670">
    <property type="component" value="Unassembled WGS sequence"/>
</dbReference>
<reference evidence="2" key="1">
    <citation type="submission" date="2021-10" db="EMBL/GenBank/DDBJ databases">
        <title>Melipona bicolor Genome sequencing and assembly.</title>
        <authorList>
            <person name="Araujo N.S."/>
            <person name="Arias M.C."/>
        </authorList>
    </citation>
    <scope>NUCLEOTIDE SEQUENCE</scope>
    <source>
        <strain evidence="2">USP_2M_L1-L4_2017</strain>
        <tissue evidence="2">Whole body</tissue>
    </source>
</reference>
<feature type="region of interest" description="Disordered" evidence="1">
    <location>
        <begin position="1"/>
        <end position="34"/>
    </location>
</feature>
<evidence type="ECO:0000256" key="1">
    <source>
        <dbReference type="SAM" id="MobiDB-lite"/>
    </source>
</evidence>
<feature type="compositionally biased region" description="Basic residues" evidence="1">
    <location>
        <begin position="1"/>
        <end position="18"/>
    </location>
</feature>
<proteinExistence type="predicted"/>
<feature type="compositionally biased region" description="Basic and acidic residues" evidence="1">
    <location>
        <begin position="315"/>
        <end position="331"/>
    </location>
</feature>
<dbReference type="AlphaFoldDB" id="A0AA40G3B5"/>
<dbReference type="InterPro" id="IPR006623">
    <property type="entry name" value="THEG"/>
</dbReference>
<feature type="compositionally biased region" description="Basic and acidic residues" evidence="1">
    <location>
        <begin position="19"/>
        <end position="28"/>
    </location>
</feature>
<evidence type="ECO:0000313" key="2">
    <source>
        <dbReference type="EMBL" id="KAK1130323.1"/>
    </source>
</evidence>
<evidence type="ECO:0008006" key="4">
    <source>
        <dbReference type="Google" id="ProtNLM"/>
    </source>
</evidence>
<feature type="region of interest" description="Disordered" evidence="1">
    <location>
        <begin position="297"/>
        <end position="357"/>
    </location>
</feature>
<comment type="caution">
    <text evidence="2">The sequence shown here is derived from an EMBL/GenBank/DDBJ whole genome shotgun (WGS) entry which is preliminary data.</text>
</comment>
<protein>
    <recommendedName>
        <fullName evidence="4">Testicular haploid expressed gene protein-like</fullName>
    </recommendedName>
</protein>
<gene>
    <name evidence="2" type="ORF">K0M31_018459</name>
</gene>
<feature type="compositionally biased region" description="Low complexity" evidence="1">
    <location>
        <begin position="335"/>
        <end position="348"/>
    </location>
</feature>
<accession>A0AA40G3B5</accession>
<dbReference type="EMBL" id="JAHYIQ010000007">
    <property type="protein sequence ID" value="KAK1130323.1"/>
    <property type="molecule type" value="Genomic_DNA"/>
</dbReference>